<proteinExistence type="predicted"/>
<evidence type="ECO:0000313" key="2">
    <source>
        <dbReference type="EMBL" id="CAL5970151.1"/>
    </source>
</evidence>
<dbReference type="SUPFAM" id="SSF57667">
    <property type="entry name" value="beta-beta-alpha zinc fingers"/>
    <property type="match status" value="1"/>
</dbReference>
<evidence type="ECO:0000313" key="3">
    <source>
        <dbReference type="Proteomes" id="UP001642409"/>
    </source>
</evidence>
<protein>
    <submittedName>
        <fullName evidence="2">Putative_splicing factor 3a</fullName>
    </submittedName>
</protein>
<keyword evidence="3" id="KW-1185">Reference proteome</keyword>
<accession>A0ABP1GFT9</accession>
<reference evidence="2 3" key="1">
    <citation type="submission" date="2024-07" db="EMBL/GenBank/DDBJ databases">
        <authorList>
            <person name="Akdeniz Z."/>
        </authorList>
    </citation>
    <scope>NUCLEOTIDE SEQUENCE [LARGE SCALE GENOMIC DNA]</scope>
</reference>
<organism evidence="2 3">
    <name type="scientific">Hexamita inflata</name>
    <dbReference type="NCBI Taxonomy" id="28002"/>
    <lineage>
        <taxon>Eukaryota</taxon>
        <taxon>Metamonada</taxon>
        <taxon>Diplomonadida</taxon>
        <taxon>Hexamitidae</taxon>
        <taxon>Hexamitinae</taxon>
        <taxon>Hexamita</taxon>
    </lineage>
</organism>
<dbReference type="Pfam" id="PF11931">
    <property type="entry name" value="SF3a60_Prp9_C"/>
    <property type="match status" value="1"/>
</dbReference>
<dbReference type="InterPro" id="IPR024598">
    <property type="entry name" value="SF3a60/Prp9_C"/>
</dbReference>
<dbReference type="InterPro" id="IPR036236">
    <property type="entry name" value="Znf_C2H2_sf"/>
</dbReference>
<dbReference type="Proteomes" id="UP001642409">
    <property type="component" value="Unassembled WGS sequence"/>
</dbReference>
<comment type="caution">
    <text evidence="2">The sequence shown here is derived from an EMBL/GenBank/DDBJ whole genome shotgun (WGS) entry which is preliminary data.</text>
</comment>
<evidence type="ECO:0000259" key="1">
    <source>
        <dbReference type="Pfam" id="PF11931"/>
    </source>
</evidence>
<dbReference type="Gene3D" id="3.30.160.60">
    <property type="entry name" value="Classic Zinc Finger"/>
    <property type="match status" value="1"/>
</dbReference>
<dbReference type="EMBL" id="CAXDID020000001">
    <property type="protein sequence ID" value="CAL5970151.1"/>
    <property type="molecule type" value="Genomic_DNA"/>
</dbReference>
<sequence>MNSRLDFIEWLEGLFVKITKLQVESIQQEQYQEQLAYAVLQQIHSEKKQIQSIVQKVKHQLQNNAPPESIFTNLQQISLDELKLSFTSRIQLKTQKEFIFSIRPLFTAYKQLSPHSTYEQFKQNFTNILFKCKNAVFNAFALNYLTSKFTQIFPFAFFHFKSFSELSQNELIQPVLDQLQLFYNLNDSEEEVVYVKLQNDFFADLNHSFMQLTVQNKSVKHPNKINDVQKWQKVQWQLNKEFKCEICQITVYGPVQMQKHFQENIHKEMLRKMGVNKNFEAYDGLLSINDVNAVMEKIQKKE</sequence>
<gene>
    <name evidence="2" type="ORF">HINF_LOCUS91</name>
</gene>
<feature type="domain" description="Splicing factor SF3a60 /Prp9 subunit C-terminal" evidence="1">
    <location>
        <begin position="236"/>
        <end position="301"/>
    </location>
</feature>
<name>A0ABP1GFT9_9EUKA</name>